<protein>
    <submittedName>
        <fullName evidence="10">Amino acid ABC transporter membrane protein 1, PAAT family</fullName>
    </submittedName>
</protein>
<keyword evidence="7 8" id="KW-0472">Membrane</keyword>
<evidence type="ECO:0000313" key="10">
    <source>
        <dbReference type="EMBL" id="SMO63419.1"/>
    </source>
</evidence>
<dbReference type="InterPro" id="IPR014342">
    <property type="entry name" value="Ectoine_EhuC"/>
</dbReference>
<accession>A0A521CVD1</accession>
<dbReference type="InterPro" id="IPR000515">
    <property type="entry name" value="MetI-like"/>
</dbReference>
<evidence type="ECO:0000256" key="1">
    <source>
        <dbReference type="ARBA" id="ARBA00004651"/>
    </source>
</evidence>
<gene>
    <name evidence="10" type="ORF">SAMN06264849_104226</name>
</gene>
<dbReference type="NCBIfam" id="TIGR03004">
    <property type="entry name" value="ectoine_ehuC"/>
    <property type="match status" value="1"/>
</dbReference>
<evidence type="ECO:0000256" key="4">
    <source>
        <dbReference type="ARBA" id="ARBA00022692"/>
    </source>
</evidence>
<dbReference type="GO" id="GO:0022857">
    <property type="term" value="F:transmembrane transporter activity"/>
    <property type="evidence" value="ECO:0007669"/>
    <property type="project" value="InterPro"/>
</dbReference>
<dbReference type="PROSITE" id="PS50928">
    <property type="entry name" value="ABC_TM1"/>
    <property type="match status" value="1"/>
</dbReference>
<keyword evidence="3" id="KW-1003">Cell membrane</keyword>
<feature type="transmembrane region" description="Helical" evidence="8">
    <location>
        <begin position="140"/>
        <end position="167"/>
    </location>
</feature>
<keyword evidence="4 8" id="KW-0812">Transmembrane</keyword>
<keyword evidence="6 8" id="KW-1133">Transmembrane helix</keyword>
<dbReference type="Proteomes" id="UP000315636">
    <property type="component" value="Unassembled WGS sequence"/>
</dbReference>
<dbReference type="Gene3D" id="1.10.3720.10">
    <property type="entry name" value="MetI-like"/>
    <property type="match status" value="1"/>
</dbReference>
<comment type="subcellular location">
    <subcellularLocation>
        <location evidence="1 8">Cell membrane</location>
        <topology evidence="1 8">Multi-pass membrane protein</topology>
    </subcellularLocation>
</comment>
<dbReference type="PANTHER" id="PTHR30614">
    <property type="entry name" value="MEMBRANE COMPONENT OF AMINO ACID ABC TRANSPORTER"/>
    <property type="match status" value="1"/>
</dbReference>
<evidence type="ECO:0000256" key="7">
    <source>
        <dbReference type="ARBA" id="ARBA00023136"/>
    </source>
</evidence>
<dbReference type="CDD" id="cd06261">
    <property type="entry name" value="TM_PBP2"/>
    <property type="match status" value="1"/>
</dbReference>
<dbReference type="SUPFAM" id="SSF161098">
    <property type="entry name" value="MetI-like"/>
    <property type="match status" value="1"/>
</dbReference>
<evidence type="ECO:0000313" key="11">
    <source>
        <dbReference type="Proteomes" id="UP000315636"/>
    </source>
</evidence>
<dbReference type="GO" id="GO:0006865">
    <property type="term" value="P:amino acid transport"/>
    <property type="evidence" value="ECO:0007669"/>
    <property type="project" value="UniProtKB-KW"/>
</dbReference>
<dbReference type="EMBL" id="FXTI01000004">
    <property type="protein sequence ID" value="SMO63419.1"/>
    <property type="molecule type" value="Genomic_DNA"/>
</dbReference>
<sequence length="218" mass="23850">MISIDVYSIVLPLLLEGAMVTLQLLVICGILSFLMSFIGGFSRLSGIAPVRWVSGLIIEFIRGTSLLVQLFWLVFALPLLGVNIAPGLAAIIGLSLNYGAYGSEIVRSSIQAIPKGQTEAGIALNMTPIQRMRSIILPQAFRIMLPSFGNLMIELLKGTALVSLALTSDMTEKMMQMRNTVGHDTQLLSLLLIAYFIVGYAVTLLFRWLERKFSAGRV</sequence>
<name>A0A521CVD1_9BACL</name>
<dbReference type="GO" id="GO:0043190">
    <property type="term" value="C:ATP-binding cassette (ABC) transporter complex"/>
    <property type="evidence" value="ECO:0007669"/>
    <property type="project" value="InterPro"/>
</dbReference>
<feature type="transmembrane region" description="Helical" evidence="8">
    <location>
        <begin position="80"/>
        <end position="101"/>
    </location>
</feature>
<organism evidence="10 11">
    <name type="scientific">Melghirimyces algeriensis</name>
    <dbReference type="NCBI Taxonomy" id="910412"/>
    <lineage>
        <taxon>Bacteria</taxon>
        <taxon>Bacillati</taxon>
        <taxon>Bacillota</taxon>
        <taxon>Bacilli</taxon>
        <taxon>Bacillales</taxon>
        <taxon>Thermoactinomycetaceae</taxon>
        <taxon>Melghirimyces</taxon>
    </lineage>
</organism>
<reference evidence="10 11" key="1">
    <citation type="submission" date="2017-05" db="EMBL/GenBank/DDBJ databases">
        <authorList>
            <person name="Varghese N."/>
            <person name="Submissions S."/>
        </authorList>
    </citation>
    <scope>NUCLEOTIDE SEQUENCE [LARGE SCALE GENOMIC DNA]</scope>
    <source>
        <strain evidence="10 11">DSM 45474</strain>
    </source>
</reference>
<evidence type="ECO:0000259" key="9">
    <source>
        <dbReference type="PROSITE" id="PS50928"/>
    </source>
</evidence>
<keyword evidence="5" id="KW-0029">Amino-acid transport</keyword>
<dbReference type="RefSeq" id="WP_246064893.1">
    <property type="nucleotide sequence ID" value="NZ_FXTI01000004.1"/>
</dbReference>
<feature type="domain" description="ABC transmembrane type-1" evidence="9">
    <location>
        <begin position="18"/>
        <end position="206"/>
    </location>
</feature>
<comment type="similarity">
    <text evidence="8">Belongs to the binding-protein-dependent transport system permease family.</text>
</comment>
<dbReference type="NCBIfam" id="TIGR01726">
    <property type="entry name" value="HEQRo_perm_3TM"/>
    <property type="match status" value="1"/>
</dbReference>
<dbReference type="InterPro" id="IPR010065">
    <property type="entry name" value="AA_ABC_transptr_permease_3TM"/>
</dbReference>
<evidence type="ECO:0000256" key="3">
    <source>
        <dbReference type="ARBA" id="ARBA00022475"/>
    </source>
</evidence>
<evidence type="ECO:0000256" key="6">
    <source>
        <dbReference type="ARBA" id="ARBA00022989"/>
    </source>
</evidence>
<dbReference type="InterPro" id="IPR043429">
    <property type="entry name" value="ArtM/GltK/GlnP/TcyL/YhdX-like"/>
</dbReference>
<feature type="transmembrane region" description="Helical" evidence="8">
    <location>
        <begin position="20"/>
        <end position="41"/>
    </location>
</feature>
<proteinExistence type="inferred from homology"/>
<feature type="transmembrane region" description="Helical" evidence="8">
    <location>
        <begin position="187"/>
        <end position="209"/>
    </location>
</feature>
<dbReference type="InterPro" id="IPR035906">
    <property type="entry name" value="MetI-like_sf"/>
</dbReference>
<keyword evidence="11" id="KW-1185">Reference proteome</keyword>
<dbReference type="AlphaFoldDB" id="A0A521CVD1"/>
<dbReference type="PANTHER" id="PTHR30614:SF0">
    <property type="entry name" value="L-CYSTINE TRANSPORT SYSTEM PERMEASE PROTEIN TCYL"/>
    <property type="match status" value="1"/>
</dbReference>
<evidence type="ECO:0000256" key="2">
    <source>
        <dbReference type="ARBA" id="ARBA00022448"/>
    </source>
</evidence>
<evidence type="ECO:0000256" key="8">
    <source>
        <dbReference type="RuleBase" id="RU363032"/>
    </source>
</evidence>
<evidence type="ECO:0000256" key="5">
    <source>
        <dbReference type="ARBA" id="ARBA00022970"/>
    </source>
</evidence>
<dbReference type="Pfam" id="PF00528">
    <property type="entry name" value="BPD_transp_1"/>
    <property type="match status" value="1"/>
</dbReference>
<keyword evidence="2 8" id="KW-0813">Transport</keyword>